<evidence type="ECO:0000256" key="5">
    <source>
        <dbReference type="ARBA" id="ARBA00022989"/>
    </source>
</evidence>
<keyword evidence="4 7" id="KW-0812">Transmembrane</keyword>
<organism evidence="9 10">
    <name type="scientific">Amycolatopsis halotolerans</name>
    <dbReference type="NCBI Taxonomy" id="330083"/>
    <lineage>
        <taxon>Bacteria</taxon>
        <taxon>Bacillati</taxon>
        <taxon>Actinomycetota</taxon>
        <taxon>Actinomycetes</taxon>
        <taxon>Pseudonocardiales</taxon>
        <taxon>Pseudonocardiaceae</taxon>
        <taxon>Amycolatopsis</taxon>
    </lineage>
</organism>
<accession>A0ABV7QKJ3</accession>
<dbReference type="InterPro" id="IPR020846">
    <property type="entry name" value="MFS_dom"/>
</dbReference>
<dbReference type="Proteomes" id="UP001595764">
    <property type="component" value="Unassembled WGS sequence"/>
</dbReference>
<reference evidence="10" key="1">
    <citation type="journal article" date="2019" name="Int. J. Syst. Evol. Microbiol.">
        <title>The Global Catalogue of Microorganisms (GCM) 10K type strain sequencing project: providing services to taxonomists for standard genome sequencing and annotation.</title>
        <authorList>
            <consortium name="The Broad Institute Genomics Platform"/>
            <consortium name="The Broad Institute Genome Sequencing Center for Infectious Disease"/>
            <person name="Wu L."/>
            <person name="Ma J."/>
        </authorList>
    </citation>
    <scope>NUCLEOTIDE SEQUENCE [LARGE SCALE GENOMIC DNA]</scope>
    <source>
        <strain evidence="10">CGMCC 4.7682</strain>
    </source>
</reference>
<feature type="transmembrane region" description="Helical" evidence="7">
    <location>
        <begin position="246"/>
        <end position="264"/>
    </location>
</feature>
<feature type="transmembrane region" description="Helical" evidence="7">
    <location>
        <begin position="369"/>
        <end position="388"/>
    </location>
</feature>
<feature type="transmembrane region" description="Helical" evidence="7">
    <location>
        <begin position="346"/>
        <end position="363"/>
    </location>
</feature>
<gene>
    <name evidence="9" type="ORF">ACFORO_19790</name>
</gene>
<evidence type="ECO:0000256" key="6">
    <source>
        <dbReference type="ARBA" id="ARBA00023136"/>
    </source>
</evidence>
<protein>
    <submittedName>
        <fullName evidence="9">MFS transporter</fullName>
    </submittedName>
</protein>
<dbReference type="Pfam" id="PF07690">
    <property type="entry name" value="MFS_1"/>
    <property type="match status" value="1"/>
</dbReference>
<comment type="subcellular location">
    <subcellularLocation>
        <location evidence="1">Cell membrane</location>
        <topology evidence="1">Multi-pass membrane protein</topology>
    </subcellularLocation>
</comment>
<feature type="transmembrane region" description="Helical" evidence="7">
    <location>
        <begin position="285"/>
        <end position="304"/>
    </location>
</feature>
<feature type="transmembrane region" description="Helical" evidence="7">
    <location>
        <begin position="113"/>
        <end position="134"/>
    </location>
</feature>
<dbReference type="PROSITE" id="PS50850">
    <property type="entry name" value="MFS"/>
    <property type="match status" value="1"/>
</dbReference>
<feature type="transmembrane region" description="Helical" evidence="7">
    <location>
        <begin position="146"/>
        <end position="168"/>
    </location>
</feature>
<proteinExistence type="predicted"/>
<evidence type="ECO:0000259" key="8">
    <source>
        <dbReference type="PROSITE" id="PS50850"/>
    </source>
</evidence>
<dbReference type="RefSeq" id="WP_377871732.1">
    <property type="nucleotide sequence ID" value="NZ_JBHMAY010000032.1"/>
</dbReference>
<keyword evidence="10" id="KW-1185">Reference proteome</keyword>
<evidence type="ECO:0000256" key="2">
    <source>
        <dbReference type="ARBA" id="ARBA00022448"/>
    </source>
</evidence>
<dbReference type="PANTHER" id="PTHR42718:SF46">
    <property type="entry name" value="BLR6921 PROTEIN"/>
    <property type="match status" value="1"/>
</dbReference>
<feature type="transmembrane region" description="Helical" evidence="7">
    <location>
        <begin position="440"/>
        <end position="458"/>
    </location>
</feature>
<evidence type="ECO:0000256" key="4">
    <source>
        <dbReference type="ARBA" id="ARBA00022692"/>
    </source>
</evidence>
<dbReference type="InterPro" id="IPR036259">
    <property type="entry name" value="MFS_trans_sf"/>
</dbReference>
<evidence type="ECO:0000256" key="3">
    <source>
        <dbReference type="ARBA" id="ARBA00022475"/>
    </source>
</evidence>
<evidence type="ECO:0000313" key="10">
    <source>
        <dbReference type="Proteomes" id="UP001595764"/>
    </source>
</evidence>
<dbReference type="Gene3D" id="1.20.1720.10">
    <property type="entry name" value="Multidrug resistance protein D"/>
    <property type="match status" value="1"/>
</dbReference>
<feature type="transmembrane region" description="Helical" evidence="7">
    <location>
        <begin position="88"/>
        <end position="107"/>
    </location>
</feature>
<keyword evidence="5 7" id="KW-1133">Transmembrane helix</keyword>
<dbReference type="Gene3D" id="1.20.1250.20">
    <property type="entry name" value="MFS general substrate transporter like domains"/>
    <property type="match status" value="1"/>
</dbReference>
<sequence length="464" mass="48344">MSSTEVSPVRPGRNENPFSWRFTAPLFLGSALNPVNSSLIATALLPIARDVGIPIGQTAALVAALYLASAIGQPAAGKAAEVFGPRRVFVSGIVLVIAGGLLGGFSQNLWMLVLSRVVLGLGTSCAYPTAMLLIQRRAREAGMDKPPGGVLGGLMIAGIATASLGLPLGGVLVNALTWRAVFFVNVPVAVLALVAAAGWIAPDPRREHRLTAREIASKLDLCGIVLFVGAMLSLLVFLFGLPSARWWLLALSAALWAVLAWWELRARTPFVDVRLLAAKPGLANTYLRFGLTQLCVYVVLYGITEWVESVRGFSESAAGLLLLPMTLVSGLLIAPLSRRGLVRGPVLAAAAACLLGSAGVLLLTATAWIGLVVALTLVFGLAIGFSTAGNQIALAEHAPAEQLGTASGLLRTFGYVGSIGASAVTGLVFQHDVTDGGVHLIAWIMTAASLVLVALTLGDRTLRR</sequence>
<keyword evidence="2" id="KW-0813">Transport</keyword>
<evidence type="ECO:0000256" key="7">
    <source>
        <dbReference type="SAM" id="Phobius"/>
    </source>
</evidence>
<dbReference type="PANTHER" id="PTHR42718">
    <property type="entry name" value="MAJOR FACILITATOR SUPERFAMILY MULTIDRUG TRANSPORTER MFSC"/>
    <property type="match status" value="1"/>
</dbReference>
<keyword evidence="3" id="KW-1003">Cell membrane</keyword>
<feature type="transmembrane region" description="Helical" evidence="7">
    <location>
        <begin position="409"/>
        <end position="428"/>
    </location>
</feature>
<dbReference type="EMBL" id="JBHRWI010000022">
    <property type="protein sequence ID" value="MFC3512424.1"/>
    <property type="molecule type" value="Genomic_DNA"/>
</dbReference>
<evidence type="ECO:0000256" key="1">
    <source>
        <dbReference type="ARBA" id="ARBA00004651"/>
    </source>
</evidence>
<feature type="domain" description="Major facilitator superfamily (MFS) profile" evidence="8">
    <location>
        <begin position="22"/>
        <end position="461"/>
    </location>
</feature>
<keyword evidence="6 7" id="KW-0472">Membrane</keyword>
<feature type="transmembrane region" description="Helical" evidence="7">
    <location>
        <begin position="180"/>
        <end position="201"/>
    </location>
</feature>
<comment type="caution">
    <text evidence="9">The sequence shown here is derived from an EMBL/GenBank/DDBJ whole genome shotgun (WGS) entry which is preliminary data.</text>
</comment>
<dbReference type="SUPFAM" id="SSF103473">
    <property type="entry name" value="MFS general substrate transporter"/>
    <property type="match status" value="1"/>
</dbReference>
<evidence type="ECO:0000313" key="9">
    <source>
        <dbReference type="EMBL" id="MFC3512424.1"/>
    </source>
</evidence>
<feature type="transmembrane region" description="Helical" evidence="7">
    <location>
        <begin position="221"/>
        <end position="240"/>
    </location>
</feature>
<feature type="transmembrane region" description="Helical" evidence="7">
    <location>
        <begin position="316"/>
        <end position="334"/>
    </location>
</feature>
<name>A0ABV7QKJ3_9PSEU</name>
<dbReference type="InterPro" id="IPR011701">
    <property type="entry name" value="MFS"/>
</dbReference>